<dbReference type="EMBL" id="JACCKB010000021">
    <property type="protein sequence ID" value="NYZ67098.1"/>
    <property type="molecule type" value="Genomic_DNA"/>
</dbReference>
<dbReference type="PANTHER" id="PTHR42923">
    <property type="entry name" value="PROTOPORPHYRINOGEN OXIDASE"/>
    <property type="match status" value="1"/>
</dbReference>
<dbReference type="AlphaFoldDB" id="A0A853I8Y0"/>
<accession>A0A853I8Y0</accession>
<keyword evidence="3" id="KW-1185">Reference proteome</keyword>
<feature type="domain" description="Amine oxidase" evidence="1">
    <location>
        <begin position="28"/>
        <end position="391"/>
    </location>
</feature>
<organism evidence="2 3">
    <name type="scientific">Spartinivicinus marinus</name>
    <dbReference type="NCBI Taxonomy" id="2994442"/>
    <lineage>
        <taxon>Bacteria</taxon>
        <taxon>Pseudomonadati</taxon>
        <taxon>Pseudomonadota</taxon>
        <taxon>Gammaproteobacteria</taxon>
        <taxon>Oceanospirillales</taxon>
        <taxon>Zooshikellaceae</taxon>
        <taxon>Spartinivicinus</taxon>
    </lineage>
</organism>
<comment type="caution">
    <text evidence="2">The sequence shown here is derived from an EMBL/GenBank/DDBJ whole genome shotgun (WGS) entry which is preliminary data.</text>
</comment>
<dbReference type="InterPro" id="IPR036188">
    <property type="entry name" value="FAD/NAD-bd_sf"/>
</dbReference>
<evidence type="ECO:0000313" key="3">
    <source>
        <dbReference type="Proteomes" id="UP000569732"/>
    </source>
</evidence>
<dbReference type="Gene3D" id="3.50.50.60">
    <property type="entry name" value="FAD/NAD(P)-binding domain"/>
    <property type="match status" value="1"/>
</dbReference>
<dbReference type="SUPFAM" id="SSF51905">
    <property type="entry name" value="FAD/NAD(P)-binding domain"/>
    <property type="match status" value="1"/>
</dbReference>
<dbReference type="InterPro" id="IPR050464">
    <property type="entry name" value="Zeta_carotene_desat/Oxidored"/>
</dbReference>
<protein>
    <submittedName>
        <fullName evidence="2">FAD-dependent oxidoreductase</fullName>
    </submittedName>
</protein>
<evidence type="ECO:0000259" key="1">
    <source>
        <dbReference type="Pfam" id="PF01593"/>
    </source>
</evidence>
<sequence length="651" mass="74426">MPHFTLKDLAHDKQVPANADVVVIGAGMSGLYATWRILKDSPDKNIVILERSHRTGGRLDSDLIEFNDEITVKEEEGGMRFTFDNMDDLMSLFLLLDIDNQIVPFPMNSGGNNRLFFRGESFNNQVAKENNYSIWQELYNLEPIEQGIDPKSIINTVFNRILDVNPNFTERPDKRTPTFWQKFRLECQWNGVCLKDWTLWNLLTEMGYSNECITLLYRLLGFNGTFLSQMNAGVAYQLLEDFPNDPQFKTFKDGFSTLPNALVNAIGKERIFLKTHLESIDRHEENGDYALSYQTTAPDGTTTSNVIHAKQVILGLPRLALEKLFINSNALNRLPDDQSKQLWDTLQTTTNQALLKINLYYDKAWWGNNITGRPPVSFGPNFSDLPLGSVYPFYAIDNELVAALEYQSWLKSHQKDVPEHLREKIDQINQNKYEKPAALTIYCDFLNINFWKALQHNGPLFNSPLQEKYKGHFFAASQSVVNTATEFFKSLFSTHYVPQPTLTSARIWDGSTRFDENPSEQFGYGVHQWALHANDKAVMEQLAEPLPGLYICGEAYSDYQGWVEGALRSTDIVLAKGFNLPPISAVYEETHQQTPSAAIKESYNTNATHLIREYIDPDFEPNAPKETINAPDLDTSKEHNYHISLNYFSKR</sequence>
<dbReference type="PANTHER" id="PTHR42923:SF17">
    <property type="entry name" value="AMINE OXIDASE DOMAIN-CONTAINING PROTEIN"/>
    <property type="match status" value="1"/>
</dbReference>
<dbReference type="GO" id="GO:0016491">
    <property type="term" value="F:oxidoreductase activity"/>
    <property type="evidence" value="ECO:0007669"/>
    <property type="project" value="InterPro"/>
</dbReference>
<proteinExistence type="predicted"/>
<evidence type="ECO:0000313" key="2">
    <source>
        <dbReference type="EMBL" id="NYZ67098.1"/>
    </source>
</evidence>
<name>A0A853I8Y0_9GAMM</name>
<reference evidence="2 3" key="1">
    <citation type="submission" date="2020-07" db="EMBL/GenBank/DDBJ databases">
        <title>Endozoicomonas sp. nov., isolated from sediment.</title>
        <authorList>
            <person name="Gu T."/>
        </authorList>
    </citation>
    <scope>NUCLEOTIDE SEQUENCE [LARGE SCALE GENOMIC DNA]</scope>
    <source>
        <strain evidence="2 3">SM1973</strain>
    </source>
</reference>
<dbReference type="InterPro" id="IPR002937">
    <property type="entry name" value="Amino_oxidase"/>
</dbReference>
<dbReference type="Pfam" id="PF01593">
    <property type="entry name" value="Amino_oxidase"/>
    <property type="match status" value="1"/>
</dbReference>
<gene>
    <name evidence="2" type="ORF">H0A36_13845</name>
</gene>
<dbReference type="RefSeq" id="WP_180569122.1">
    <property type="nucleotide sequence ID" value="NZ_JACCKB010000021.1"/>
</dbReference>
<dbReference type="Proteomes" id="UP000569732">
    <property type="component" value="Unassembled WGS sequence"/>
</dbReference>